<evidence type="ECO:0000259" key="3">
    <source>
        <dbReference type="Pfam" id="PF13088"/>
    </source>
</evidence>
<feature type="compositionally biased region" description="Basic and acidic residues" evidence="1">
    <location>
        <begin position="80"/>
        <end position="112"/>
    </location>
</feature>
<dbReference type="EMBL" id="FO082278">
    <property type="protein sequence ID" value="CCO14665.1"/>
    <property type="molecule type" value="Genomic_DNA"/>
</dbReference>
<dbReference type="SUPFAM" id="SSF50939">
    <property type="entry name" value="Sialidases"/>
    <property type="match status" value="1"/>
</dbReference>
<protein>
    <recommendedName>
        <fullName evidence="3">Sialidase domain-containing protein</fullName>
    </recommendedName>
</protein>
<keyword evidence="2" id="KW-1133">Transmembrane helix</keyword>
<feature type="compositionally biased region" description="Acidic residues" evidence="1">
    <location>
        <begin position="155"/>
        <end position="173"/>
    </location>
</feature>
<feature type="domain" description="Sialidase" evidence="3">
    <location>
        <begin position="296"/>
        <end position="628"/>
    </location>
</feature>
<reference evidence="4 5" key="1">
    <citation type="submission" date="2011-10" db="EMBL/GenBank/DDBJ databases">
        <authorList>
            <person name="Genoscope - CEA"/>
        </authorList>
    </citation>
    <scope>NUCLEOTIDE SEQUENCE [LARGE SCALE GENOMIC DNA]</scope>
    <source>
        <strain evidence="4 5">RCC 1105</strain>
    </source>
</reference>
<keyword evidence="2" id="KW-0472">Membrane</keyword>
<dbReference type="Proteomes" id="UP000198341">
    <property type="component" value="Chromosome 1"/>
</dbReference>
<dbReference type="InterPro" id="IPR036278">
    <property type="entry name" value="Sialidase_sf"/>
</dbReference>
<dbReference type="KEGG" id="bpg:Bathy01g02780"/>
<dbReference type="AlphaFoldDB" id="K8EQG8"/>
<keyword evidence="5" id="KW-1185">Reference proteome</keyword>
<dbReference type="PANTHER" id="PTHR43752:SF2">
    <property type="entry name" value="BNR_ASP-BOX REPEAT FAMILY PROTEIN"/>
    <property type="match status" value="1"/>
</dbReference>
<evidence type="ECO:0000256" key="1">
    <source>
        <dbReference type="SAM" id="MobiDB-lite"/>
    </source>
</evidence>
<feature type="compositionally biased region" description="Acidic residues" evidence="1">
    <location>
        <begin position="186"/>
        <end position="197"/>
    </location>
</feature>
<feature type="transmembrane region" description="Helical" evidence="2">
    <location>
        <begin position="21"/>
        <end position="42"/>
    </location>
</feature>
<feature type="compositionally biased region" description="Acidic residues" evidence="1">
    <location>
        <begin position="134"/>
        <end position="146"/>
    </location>
</feature>
<feature type="compositionally biased region" description="Low complexity" evidence="1">
    <location>
        <begin position="63"/>
        <end position="72"/>
    </location>
</feature>
<dbReference type="InterPro" id="IPR011040">
    <property type="entry name" value="Sialidase"/>
</dbReference>
<dbReference type="CDD" id="cd15482">
    <property type="entry name" value="Sialidase_non-viral"/>
    <property type="match status" value="1"/>
</dbReference>
<dbReference type="RefSeq" id="XP_007515786.1">
    <property type="nucleotide sequence ID" value="XM_007515724.1"/>
</dbReference>
<evidence type="ECO:0000313" key="4">
    <source>
        <dbReference type="EMBL" id="CCO14665.1"/>
    </source>
</evidence>
<keyword evidence="2" id="KW-0812">Transmembrane</keyword>
<dbReference type="Gene3D" id="2.120.10.10">
    <property type="match status" value="1"/>
</dbReference>
<proteinExistence type="predicted"/>
<organism evidence="4 5">
    <name type="scientific">Bathycoccus prasinos</name>
    <dbReference type="NCBI Taxonomy" id="41875"/>
    <lineage>
        <taxon>Eukaryota</taxon>
        <taxon>Viridiplantae</taxon>
        <taxon>Chlorophyta</taxon>
        <taxon>Mamiellophyceae</taxon>
        <taxon>Mamiellales</taxon>
        <taxon>Bathycoccaceae</taxon>
        <taxon>Bathycoccus</taxon>
    </lineage>
</organism>
<gene>
    <name evidence="4" type="ORF">Bathy01g02780</name>
</gene>
<evidence type="ECO:0000313" key="5">
    <source>
        <dbReference type="Proteomes" id="UP000198341"/>
    </source>
</evidence>
<name>K8EQG8_9CHLO</name>
<dbReference type="Pfam" id="PF13088">
    <property type="entry name" value="BNR_2"/>
    <property type="match status" value="1"/>
</dbReference>
<sequence length="680" mass="75548">MLQQRRGGAAPRKRRHGVVRKFVMCLVFVAAVRLCVMLHQAASKAESSLRGLGGEEEKEEESTTMMPTTTKKTPPPLSQKQKEVQWAYEKRKAARENRKKGQEKEYAKENESMKSMSQARRARLKTHGERDGGGEGEDEDDEDDEDGRGRGGEGREEEDDGEGEEDGEYEDGENGSSRGSKKNENWAEDSENPEDASVETFEPTPSKGGSFDFSRTKFAFGGPKCESWNVEDGDGPQVKIKRAVWIQTHGNNTAAQLKAAELNKKTGQRENAADKVYKSLRYHHAPSLARLPNGGFVAMWHASPEVEGERSQHIRVSTSDHNGKSWSNSFKLKVPRRRAQWNPVVHIDSSGRVYVFYSESEGDCIKPTKPPQWPPGGSIKMTYTEDLKITEDSKWSTPKTIYSLDEDKTIPKMVSNNLVVLDDGKTWALPIWREHAGMATYAWPTRLAHCRVRNNRHGQKWTNTAEHSAGLLVSEDYGETWTARGYLEPAPYPDDDSSGGGGWSVGQKTTDLMDGSLFQSADAKTLSMYFKTTAGAIYGSNSADDGKTWSEPSSIGIDAPESKTLVQRLYFDGDQKGPLLMAYNAHKRSTITNAVGKEVRLPIKCITNMLLAISPDDGKTWVKVGAVRGTTTAPGLRFHSPSVVQSGCKLFVAYSKLYARGYQFSENDKDLGIRLVHISM</sequence>
<dbReference type="GeneID" id="19018013"/>
<evidence type="ECO:0000256" key="2">
    <source>
        <dbReference type="SAM" id="Phobius"/>
    </source>
</evidence>
<dbReference type="PANTHER" id="PTHR43752">
    <property type="entry name" value="BNR/ASP-BOX REPEAT FAMILY PROTEIN"/>
    <property type="match status" value="1"/>
</dbReference>
<feature type="region of interest" description="Disordered" evidence="1">
    <location>
        <begin position="43"/>
        <end position="214"/>
    </location>
</feature>
<accession>K8EQG8</accession>